<evidence type="ECO:0008006" key="6">
    <source>
        <dbReference type="Google" id="ProtNLM"/>
    </source>
</evidence>
<evidence type="ECO:0000313" key="4">
    <source>
        <dbReference type="EMBL" id="OXS40549.1"/>
    </source>
</evidence>
<accession>A0A231Q3Y4</accession>
<dbReference type="EMBL" id="LUGO01000043">
    <property type="protein sequence ID" value="OXS40549.1"/>
    <property type="molecule type" value="Genomic_DNA"/>
</dbReference>
<dbReference type="AlphaFoldDB" id="A0A231Q3Y4"/>
<evidence type="ECO:0000256" key="1">
    <source>
        <dbReference type="ARBA" id="ARBA00004167"/>
    </source>
</evidence>
<sequence length="321" mass="37777">MIFMLSRELLDACTQRTSFLIKLHEIQNKKLRKFVDSKWLLPIGIVNFFGLLLKNRVINSKLKYRLAIVAIAKNEGDYLEEWLDYYKSVGVNHIYIYDNDSCDNTEDICNKYPNFVTYNKIKGKKRQCDAYNDALNRYGKLCRYMAMIDCDEFIFAPPTNDNVVQKIEKNFLLDNRVGGLVINWEIFGSSNFIKKPLGKVTNNFLYRASDDFEKNKHVKTICMPQKVIGFVNPHYAIYLPNYFAVNEENEVVKGAFTKEIHNRILRINHYFTKSKEEFMAKRKRGMADNLDIRSNDDFIEHDKNEVFDDSLKKYNIKNNLV</sequence>
<proteinExistence type="predicted"/>
<protein>
    <recommendedName>
        <fullName evidence="6">Glycosyl transferase</fullName>
    </recommendedName>
</protein>
<dbReference type="Pfam" id="PF13704">
    <property type="entry name" value="Glyco_tranf_2_4"/>
    <property type="match status" value="1"/>
</dbReference>
<keyword evidence="3" id="KW-0472">Membrane</keyword>
<dbReference type="GO" id="GO:0016020">
    <property type="term" value="C:membrane"/>
    <property type="evidence" value="ECO:0007669"/>
    <property type="project" value="UniProtKB-SubCell"/>
</dbReference>
<dbReference type="Proteomes" id="UP000215261">
    <property type="component" value="Unassembled WGS sequence"/>
</dbReference>
<dbReference type="Gene3D" id="3.90.550.10">
    <property type="entry name" value="Spore Coat Polysaccharide Biosynthesis Protein SpsA, Chain A"/>
    <property type="match status" value="1"/>
</dbReference>
<reference evidence="4 5" key="1">
    <citation type="submission" date="2016-03" db="EMBL/GenBank/DDBJ databases">
        <title>Sequencing of Lactobacillus Species from Commercial Turkeys.</title>
        <authorList>
            <person name="Johnson T.J."/>
            <person name="Youmans B.P."/>
            <person name="Case K.A."/>
        </authorList>
    </citation>
    <scope>NUCLEOTIDE SEQUENCE [LARGE SCALE GENOMIC DNA]</scope>
    <source>
        <strain evidence="4 5">UMNLA1</strain>
    </source>
</reference>
<keyword evidence="3" id="KW-1133">Transmembrane helix</keyword>
<comment type="caution">
    <text evidence="4">The sequence shown here is derived from an EMBL/GenBank/DDBJ whole genome shotgun (WGS) entry which is preliminary data.</text>
</comment>
<dbReference type="InterPro" id="IPR029044">
    <property type="entry name" value="Nucleotide-diphossugar_trans"/>
</dbReference>
<evidence type="ECO:0000313" key="5">
    <source>
        <dbReference type="Proteomes" id="UP000215261"/>
    </source>
</evidence>
<dbReference type="SUPFAM" id="SSF53448">
    <property type="entry name" value="Nucleotide-diphospho-sugar transferases"/>
    <property type="match status" value="1"/>
</dbReference>
<organism evidence="4 5">
    <name type="scientific">Ligilactobacillus agilis</name>
    <dbReference type="NCBI Taxonomy" id="1601"/>
    <lineage>
        <taxon>Bacteria</taxon>
        <taxon>Bacillati</taxon>
        <taxon>Bacillota</taxon>
        <taxon>Bacilli</taxon>
        <taxon>Lactobacillales</taxon>
        <taxon>Lactobacillaceae</taxon>
        <taxon>Ligilactobacillus</taxon>
    </lineage>
</organism>
<dbReference type="GO" id="GO:0016757">
    <property type="term" value="F:glycosyltransferase activity"/>
    <property type="evidence" value="ECO:0007669"/>
    <property type="project" value="TreeGrafter"/>
</dbReference>
<dbReference type="PANTHER" id="PTHR21461">
    <property type="entry name" value="GLYCOSYLTRANSFERASE FAMILY 92 PROTEIN"/>
    <property type="match status" value="1"/>
</dbReference>
<evidence type="ECO:0000256" key="3">
    <source>
        <dbReference type="ARBA" id="ARBA00022989"/>
    </source>
</evidence>
<keyword evidence="2" id="KW-0812">Transmembrane</keyword>
<evidence type="ECO:0000256" key="2">
    <source>
        <dbReference type="ARBA" id="ARBA00022692"/>
    </source>
</evidence>
<dbReference type="GO" id="GO:0005737">
    <property type="term" value="C:cytoplasm"/>
    <property type="evidence" value="ECO:0007669"/>
    <property type="project" value="TreeGrafter"/>
</dbReference>
<comment type="subcellular location">
    <subcellularLocation>
        <location evidence="1">Membrane</location>
        <topology evidence="1">Single-pass membrane protein</topology>
    </subcellularLocation>
</comment>
<name>A0A231Q3Y4_9LACO</name>
<dbReference type="PANTHER" id="PTHR21461:SF69">
    <property type="entry name" value="GLYCOSYLTRANSFERASE FAMILY 92 PROTEIN"/>
    <property type="match status" value="1"/>
</dbReference>
<gene>
    <name evidence="4" type="ORF">AYP69_00310</name>
</gene>